<gene>
    <name evidence="6" type="ORF">FK268_11905</name>
</gene>
<dbReference type="InterPro" id="IPR002491">
    <property type="entry name" value="ABC_transptr_periplasmic_BD"/>
</dbReference>
<accession>A0A5C5RMP5</accession>
<dbReference type="PANTHER" id="PTHR30532">
    <property type="entry name" value="IRON III DICITRATE-BINDING PERIPLASMIC PROTEIN"/>
    <property type="match status" value="1"/>
</dbReference>
<evidence type="ECO:0000313" key="7">
    <source>
        <dbReference type="Proteomes" id="UP000319792"/>
    </source>
</evidence>
<sequence length="320" mass="33844">MIGCPSSYGRGGMRLVSTVLAILLTLSLAACGSGSDRSSTSEAPHAPQRVASLGLGDVDTLLALGVVPVLVAPWAQDAKEPVGEWAKPLLQGKNPQTLLGTGTNLDTKAIETLAAAKPDVIVAVNSGFDDATFARLEAVAPVIRRPAQYAAWGVPWEEQVRAISSGVGRAAQGDALITKTQNTIRRAQDQHPQYRGRTAATVLPKSDGGFYAYATSDGRGQVLTMLGFALPEKVSSLIPAGKFFAEIPAERVDVLDLDALVYLDYGTKVSADTAFRSLAVSREHRVATIGRSIGNAMSMPNPVTIEWVLQQLPPRLPTFA</sequence>
<proteinExistence type="inferred from homology"/>
<dbReference type="PROSITE" id="PS50983">
    <property type="entry name" value="FE_B12_PBP"/>
    <property type="match status" value="1"/>
</dbReference>
<evidence type="ECO:0000256" key="2">
    <source>
        <dbReference type="ARBA" id="ARBA00008814"/>
    </source>
</evidence>
<dbReference type="Proteomes" id="UP000319792">
    <property type="component" value="Unassembled WGS sequence"/>
</dbReference>
<evidence type="ECO:0000256" key="3">
    <source>
        <dbReference type="ARBA" id="ARBA00022448"/>
    </source>
</evidence>
<dbReference type="GO" id="GO:0030288">
    <property type="term" value="C:outer membrane-bounded periplasmic space"/>
    <property type="evidence" value="ECO:0007669"/>
    <property type="project" value="TreeGrafter"/>
</dbReference>
<dbReference type="InterPro" id="IPR051313">
    <property type="entry name" value="Bact_iron-sidero_bind"/>
</dbReference>
<reference evidence="6 7" key="1">
    <citation type="submission" date="2019-06" db="EMBL/GenBank/DDBJ databases">
        <authorList>
            <person name="Teng J.L.L."/>
            <person name="Lee H.H."/>
            <person name="Lau S.K.P."/>
            <person name="Woo P.C.Y."/>
        </authorList>
    </citation>
    <scope>NUCLEOTIDE SEQUENCE [LARGE SCALE GENOMIC DNA]</scope>
    <source>
        <strain evidence="6 7">HKU70</strain>
    </source>
</reference>
<evidence type="ECO:0000256" key="4">
    <source>
        <dbReference type="ARBA" id="ARBA00022729"/>
    </source>
</evidence>
<comment type="similarity">
    <text evidence="2">Belongs to the bacterial solute-binding protein 8 family.</text>
</comment>
<reference evidence="6 7" key="2">
    <citation type="submission" date="2019-08" db="EMBL/GenBank/DDBJ databases">
        <title>Tsukamurella conjunctivitidis sp. nov., Tsukamurella assacharolytica sp. nov. and Tsukamurella sputae sp. nov. isolated from patients with conjunctivitis, bacteraemia (lymphoma) and respiratory infection (sputum) in Hong Kong.</title>
        <authorList>
            <person name="Fok K.M.N."/>
            <person name="Fong J.Y.H."/>
        </authorList>
    </citation>
    <scope>NUCLEOTIDE SEQUENCE [LARGE SCALE GENOMIC DNA]</scope>
    <source>
        <strain evidence="6 7">HKU70</strain>
    </source>
</reference>
<dbReference type="EMBL" id="VIGV01000003">
    <property type="protein sequence ID" value="TWS24297.1"/>
    <property type="molecule type" value="Genomic_DNA"/>
</dbReference>
<dbReference type="PANTHER" id="PTHR30532:SF24">
    <property type="entry name" value="FERRIC ENTEROBACTIN-BINDING PERIPLASMIC PROTEIN FEPB"/>
    <property type="match status" value="1"/>
</dbReference>
<feature type="domain" description="Fe/B12 periplasmic-binding" evidence="5">
    <location>
        <begin position="49"/>
        <end position="320"/>
    </location>
</feature>
<comment type="caution">
    <text evidence="6">The sequence shown here is derived from an EMBL/GenBank/DDBJ whole genome shotgun (WGS) entry which is preliminary data.</text>
</comment>
<name>A0A5C5RMP5_9ACTN</name>
<dbReference type="Pfam" id="PF01497">
    <property type="entry name" value="Peripla_BP_2"/>
    <property type="match status" value="1"/>
</dbReference>
<evidence type="ECO:0000256" key="1">
    <source>
        <dbReference type="ARBA" id="ARBA00004196"/>
    </source>
</evidence>
<dbReference type="SUPFAM" id="SSF53807">
    <property type="entry name" value="Helical backbone' metal receptor"/>
    <property type="match status" value="1"/>
</dbReference>
<comment type="subcellular location">
    <subcellularLocation>
        <location evidence="1">Cell envelope</location>
    </subcellularLocation>
</comment>
<evidence type="ECO:0000259" key="5">
    <source>
        <dbReference type="PROSITE" id="PS50983"/>
    </source>
</evidence>
<dbReference type="GO" id="GO:1901678">
    <property type="term" value="P:iron coordination entity transport"/>
    <property type="evidence" value="ECO:0007669"/>
    <property type="project" value="UniProtKB-ARBA"/>
</dbReference>
<dbReference type="AlphaFoldDB" id="A0A5C5RMP5"/>
<organism evidence="6 7">
    <name type="scientific">Tsukamurella sputi</name>
    <dbReference type="NCBI Taxonomy" id="2591848"/>
    <lineage>
        <taxon>Bacteria</taxon>
        <taxon>Bacillati</taxon>
        <taxon>Actinomycetota</taxon>
        <taxon>Actinomycetes</taxon>
        <taxon>Mycobacteriales</taxon>
        <taxon>Tsukamurellaceae</taxon>
        <taxon>Tsukamurella</taxon>
    </lineage>
</organism>
<dbReference type="Gene3D" id="3.40.50.1980">
    <property type="entry name" value="Nitrogenase molybdenum iron protein domain"/>
    <property type="match status" value="2"/>
</dbReference>
<keyword evidence="4" id="KW-0732">Signal</keyword>
<keyword evidence="3" id="KW-0813">Transport</keyword>
<evidence type="ECO:0000313" key="6">
    <source>
        <dbReference type="EMBL" id="TWS24297.1"/>
    </source>
</evidence>
<protein>
    <submittedName>
        <fullName evidence="6">ABC transporter substrate-binding protein</fullName>
    </submittedName>
</protein>
<keyword evidence="7" id="KW-1185">Reference proteome</keyword>